<dbReference type="InterPro" id="IPR019476">
    <property type="entry name" value="T4SS_TraD_DNA-bd"/>
</dbReference>
<protein>
    <submittedName>
        <fullName evidence="9">Type IV secretion-system coupling protein DNA-binding domain-containing protein</fullName>
    </submittedName>
</protein>
<evidence type="ECO:0000256" key="4">
    <source>
        <dbReference type="ARBA" id="ARBA00022989"/>
    </source>
</evidence>
<keyword evidence="2" id="KW-1003">Cell membrane</keyword>
<dbReference type="Proteomes" id="UP000183685">
    <property type="component" value="Unassembled WGS sequence"/>
</dbReference>
<dbReference type="SUPFAM" id="SSF52540">
    <property type="entry name" value="P-loop containing nucleoside triphosphate hydrolases"/>
    <property type="match status" value="1"/>
</dbReference>
<dbReference type="PANTHER" id="PTHR37937">
    <property type="entry name" value="CONJUGATIVE TRANSFER: DNA TRANSPORT"/>
    <property type="match status" value="1"/>
</dbReference>
<evidence type="ECO:0000256" key="7">
    <source>
        <dbReference type="SAM" id="Phobius"/>
    </source>
</evidence>
<keyword evidence="9" id="KW-0238">DNA-binding</keyword>
<dbReference type="Pfam" id="PF10412">
    <property type="entry name" value="TrwB_AAD_bind"/>
    <property type="match status" value="1"/>
</dbReference>
<dbReference type="EMBL" id="FNAK01000005">
    <property type="protein sequence ID" value="SDE27152.1"/>
    <property type="molecule type" value="Genomic_DNA"/>
</dbReference>
<organism evidence="9 10">
    <name type="scientific">Kordiimonas lacus</name>
    <dbReference type="NCBI Taxonomy" id="637679"/>
    <lineage>
        <taxon>Bacteria</taxon>
        <taxon>Pseudomonadati</taxon>
        <taxon>Pseudomonadota</taxon>
        <taxon>Alphaproteobacteria</taxon>
        <taxon>Kordiimonadales</taxon>
        <taxon>Kordiimonadaceae</taxon>
        <taxon>Kordiimonas</taxon>
    </lineage>
</organism>
<evidence type="ECO:0000256" key="5">
    <source>
        <dbReference type="ARBA" id="ARBA00023136"/>
    </source>
</evidence>
<dbReference type="CDD" id="cd01127">
    <property type="entry name" value="TrwB_TraG_TraD_VirD4"/>
    <property type="match status" value="1"/>
</dbReference>
<evidence type="ECO:0000256" key="1">
    <source>
        <dbReference type="ARBA" id="ARBA00004651"/>
    </source>
</evidence>
<feature type="domain" description="Type IV secretion system coupling protein TraD DNA-binding" evidence="8">
    <location>
        <begin position="135"/>
        <end position="504"/>
    </location>
</feature>
<evidence type="ECO:0000256" key="3">
    <source>
        <dbReference type="ARBA" id="ARBA00022692"/>
    </source>
</evidence>
<evidence type="ECO:0000313" key="9">
    <source>
        <dbReference type="EMBL" id="SDE27152.1"/>
    </source>
</evidence>
<reference evidence="9 10" key="1">
    <citation type="submission" date="2016-10" db="EMBL/GenBank/DDBJ databases">
        <authorList>
            <person name="de Groot N.N."/>
        </authorList>
    </citation>
    <scope>NUCLEOTIDE SEQUENCE [LARGE SCALE GENOMIC DNA]</scope>
    <source>
        <strain evidence="9 10">CGMCC 1.9109</strain>
    </source>
</reference>
<keyword evidence="3 7" id="KW-0812">Transmembrane</keyword>
<comment type="subcellular location">
    <subcellularLocation>
        <location evidence="1">Cell membrane</location>
        <topology evidence="1">Multi-pass membrane protein</topology>
    </subcellularLocation>
</comment>
<dbReference type="Gene3D" id="3.40.50.300">
    <property type="entry name" value="P-loop containing nucleotide triphosphate hydrolases"/>
    <property type="match status" value="2"/>
</dbReference>
<dbReference type="STRING" id="637679.GCA_001550055_03708"/>
<name>A0A1G7BJP8_9PROT</name>
<evidence type="ECO:0000259" key="8">
    <source>
        <dbReference type="Pfam" id="PF10412"/>
    </source>
</evidence>
<gene>
    <name evidence="9" type="ORF">SAMN04488071_2543</name>
</gene>
<dbReference type="PANTHER" id="PTHR37937:SF1">
    <property type="entry name" value="CONJUGATIVE TRANSFER: DNA TRANSPORT"/>
    <property type="match status" value="1"/>
</dbReference>
<dbReference type="AlphaFoldDB" id="A0A1G7BJP8"/>
<feature type="transmembrane region" description="Helical" evidence="7">
    <location>
        <begin position="71"/>
        <end position="94"/>
    </location>
</feature>
<dbReference type="RefSeq" id="WP_068307758.1">
    <property type="nucleotide sequence ID" value="NZ_FNAK01000005.1"/>
</dbReference>
<dbReference type="GO" id="GO:0003677">
    <property type="term" value="F:DNA binding"/>
    <property type="evidence" value="ECO:0007669"/>
    <property type="project" value="UniProtKB-KW"/>
</dbReference>
<sequence>MRRMLAHLMLLGLLTITAMPLVWLSNSLFGRQNVFPPLRRDWLECIIHLPFQTEYANACREVALQNGWSSAVWFSSVAFYISLALLFLASLLLWNSSQQSEYQVRGRRLFKGRKAWRQLKHRFKKISGSSSIRLFGVNIPTRVHLRHWLLFGAVGSGKTVFIWSYLNALKVSGKTARSLVLDVKGDFIEALKLPNLDGTLTAPALLNPCDKRSLEWWIGADLTGVPEAREFTKKFLSKSQSEAFWAKATGNVMLAVIRSLQIECGRNWSWAELSDRINAPPDQLLNWANQYYSPAVKILESKDNETATSVLINFATDFAAISDLAAYWDGLTSTDKFSINKWLSFQDRHPNIILGWDASAAEMCAAWAGALVDLIGLKVSSPKFATSPGINLILDEFAQLPKMDGILQAIDVGRSKGVSVLLGAQSFSQLRGIYGPRAESFKSIMGNIVFAQLAPGQDAKDASEFLGDRVIRERQVSTSKSKGGGSSNISWVEKTSPLVMPHEFGSKIGPNKSGISVIYSPIGMDAYLLDVPYPTLEPFRAPFLAKEPSDPYRAKNHGTQRQKTPASNPFKKILDGRC</sequence>
<feature type="transmembrane region" description="Helical" evidence="7">
    <location>
        <begin position="148"/>
        <end position="166"/>
    </location>
</feature>
<keyword evidence="4 7" id="KW-1133">Transmembrane helix</keyword>
<dbReference type="GO" id="GO:0005886">
    <property type="term" value="C:plasma membrane"/>
    <property type="evidence" value="ECO:0007669"/>
    <property type="project" value="UniProtKB-SubCell"/>
</dbReference>
<feature type="region of interest" description="Disordered" evidence="6">
    <location>
        <begin position="547"/>
        <end position="578"/>
    </location>
</feature>
<evidence type="ECO:0000256" key="6">
    <source>
        <dbReference type="SAM" id="MobiDB-lite"/>
    </source>
</evidence>
<dbReference type="InterPro" id="IPR027417">
    <property type="entry name" value="P-loop_NTPase"/>
</dbReference>
<keyword evidence="5 7" id="KW-0472">Membrane</keyword>
<evidence type="ECO:0000256" key="2">
    <source>
        <dbReference type="ARBA" id="ARBA00022475"/>
    </source>
</evidence>
<keyword evidence="10" id="KW-1185">Reference proteome</keyword>
<evidence type="ECO:0000313" key="10">
    <source>
        <dbReference type="Proteomes" id="UP000183685"/>
    </source>
</evidence>
<dbReference type="InterPro" id="IPR051539">
    <property type="entry name" value="T4SS-coupling_protein"/>
</dbReference>
<proteinExistence type="predicted"/>
<accession>A0A1G7BJP8</accession>
<dbReference type="OrthoDB" id="102453at2"/>